<keyword evidence="1" id="KW-0175">Coiled coil</keyword>
<dbReference type="RefSeq" id="WP_190606253.1">
    <property type="nucleotide sequence ID" value="NZ_CP021056.1"/>
</dbReference>
<evidence type="ECO:0000313" key="4">
    <source>
        <dbReference type="Proteomes" id="UP000683511"/>
    </source>
</evidence>
<dbReference type="AlphaFoldDB" id="A0A975T733"/>
<keyword evidence="4" id="KW-1185">Reference proteome</keyword>
<proteinExistence type="predicted"/>
<dbReference type="Gene3D" id="2.40.30.170">
    <property type="match status" value="1"/>
</dbReference>
<dbReference type="KEGG" id="rsin:B6N60_02037"/>
<feature type="transmembrane region" description="Helical" evidence="2">
    <location>
        <begin position="20"/>
        <end position="40"/>
    </location>
</feature>
<dbReference type="PANTHER" id="PTHR30469">
    <property type="entry name" value="MULTIDRUG RESISTANCE PROTEIN MDTA"/>
    <property type="match status" value="1"/>
</dbReference>
<dbReference type="EMBL" id="CP021056">
    <property type="protein sequence ID" value="QXE23347.1"/>
    <property type="molecule type" value="Genomic_DNA"/>
</dbReference>
<evidence type="ECO:0000256" key="2">
    <source>
        <dbReference type="SAM" id="Phobius"/>
    </source>
</evidence>
<keyword evidence="2" id="KW-1133">Transmembrane helix</keyword>
<dbReference type="PANTHER" id="PTHR30469:SF15">
    <property type="entry name" value="HLYD FAMILY OF SECRETION PROTEINS"/>
    <property type="match status" value="1"/>
</dbReference>
<dbReference type="GO" id="GO:0015562">
    <property type="term" value="F:efflux transmembrane transporter activity"/>
    <property type="evidence" value="ECO:0007669"/>
    <property type="project" value="TreeGrafter"/>
</dbReference>
<keyword evidence="2" id="KW-0812">Transmembrane</keyword>
<evidence type="ECO:0000256" key="1">
    <source>
        <dbReference type="SAM" id="Coils"/>
    </source>
</evidence>
<feature type="coiled-coil region" evidence="1">
    <location>
        <begin position="107"/>
        <end position="137"/>
    </location>
</feature>
<dbReference type="InterPro" id="IPR014315">
    <property type="entry name" value="ABC_heterocyst_DevB"/>
</dbReference>
<keyword evidence="2" id="KW-0472">Membrane</keyword>
<feature type="coiled-coil region" evidence="1">
    <location>
        <begin position="252"/>
        <end position="340"/>
    </location>
</feature>
<reference evidence="3" key="1">
    <citation type="submission" date="2017-04" db="EMBL/GenBank/DDBJ databases">
        <title>Genome deletions in a multicellular cyanobacterial endosymbiont for morphological adaptation in marine diatoms.</title>
        <authorList>
            <person name="Wang Y."/>
            <person name="Gao H."/>
            <person name="Li R."/>
            <person name="Xu X."/>
        </authorList>
    </citation>
    <scope>NUCLEOTIDE SEQUENCE</scope>
    <source>
        <strain evidence="3">FACHB 800</strain>
    </source>
</reference>
<evidence type="ECO:0000313" key="3">
    <source>
        <dbReference type="EMBL" id="QXE23347.1"/>
    </source>
</evidence>
<dbReference type="Gene3D" id="2.40.50.100">
    <property type="match status" value="2"/>
</dbReference>
<protein>
    <submittedName>
        <fullName evidence="3">Secretion protein HlyD family protein</fullName>
    </submittedName>
</protein>
<dbReference type="Gene3D" id="1.10.287.470">
    <property type="entry name" value="Helix hairpin bin"/>
    <property type="match status" value="1"/>
</dbReference>
<name>A0A975T733_9NOST</name>
<organism evidence="3 4">
    <name type="scientific">Richelia sinica FACHB-800</name>
    <dbReference type="NCBI Taxonomy" id="1357546"/>
    <lineage>
        <taxon>Bacteria</taxon>
        <taxon>Bacillati</taxon>
        <taxon>Cyanobacteriota</taxon>
        <taxon>Cyanophyceae</taxon>
        <taxon>Nostocales</taxon>
        <taxon>Nostocaceae</taxon>
        <taxon>Richelia</taxon>
    </lineage>
</organism>
<dbReference type="GO" id="GO:1990281">
    <property type="term" value="C:efflux pump complex"/>
    <property type="evidence" value="ECO:0007669"/>
    <property type="project" value="TreeGrafter"/>
</dbReference>
<sequence length="474" mass="51760">MSRVTEKQKVTEQPLEQPQIWLGIAVALPVAIAAGVLATVKIEQLKKIATPVPVVPVSNTVSAIGRLEPRGEVIKVSAPATGVATRVQQLLVREGQRVQQGQVIAILDSRNTNLAAVEEAKAKLQEARANLYQVRAASPRDLQAQQAVIARLEAQLLGENQAQRALISRVAAQLTGERIGQQATVKRLEAELRGQRDSLRAVVARIRAEERNAQVDSGRYEFLYRQGAISQQERDRRRLTAVTARQQLIESQANFRQAIATLQQQIAQARANQVQTLAVLQQQLVEAKVNREKTIATLQRQIDEEKARFRRILEVTPADLQVAQAQVSNAIALVQKAQAELQQSYVKAPITGEILQVNTKSGEIMGNNGIVEIGQTDQMVVVAEIPEDSIGKVRSGQTAVITSDNGAFEGELRGRITEIGRRIGKKDVLNTDPAADIDARVVEVKIALPPEFSQQVSGLTNAKVVVEINTNQGN</sequence>
<dbReference type="SUPFAM" id="SSF111369">
    <property type="entry name" value="HlyD-like secretion proteins"/>
    <property type="match status" value="2"/>
</dbReference>
<dbReference type="NCBIfam" id="TIGR02971">
    <property type="entry name" value="heterocyst_DevB"/>
    <property type="match status" value="1"/>
</dbReference>
<accession>A0A975T733</accession>
<dbReference type="Proteomes" id="UP000683511">
    <property type="component" value="Chromosome"/>
</dbReference>
<gene>
    <name evidence="3" type="ORF">B6N60_02037</name>
</gene>